<sequence length="91" mass="10093">MGAARMIIRAGAIVALLLIPLGSEAFASRHHRPTGRISCSEVRYYVAKYSAQVAEMYARNHGATDAQIERARRCLPSNETAETERPRAYTD</sequence>
<name>A0A2U3Q8G3_9BRAD</name>
<protein>
    <submittedName>
        <fullName evidence="1">Uncharacterized protein</fullName>
    </submittedName>
</protein>
<dbReference type="EMBL" id="LS398110">
    <property type="protein sequence ID" value="SPP97648.1"/>
    <property type="molecule type" value="Genomic_DNA"/>
</dbReference>
<reference evidence="1 2" key="1">
    <citation type="submission" date="2018-03" db="EMBL/GenBank/DDBJ databases">
        <authorList>
            <person name="Gully D."/>
        </authorList>
    </citation>
    <scope>NUCLEOTIDE SEQUENCE [LARGE SCALE GENOMIC DNA]</scope>
    <source>
        <strain evidence="1">ORS3257</strain>
    </source>
</reference>
<dbReference type="Proteomes" id="UP000246085">
    <property type="component" value="Chromosome BRAD3257"/>
</dbReference>
<gene>
    <name evidence="1" type="ORF">BRAD3257_6760</name>
</gene>
<evidence type="ECO:0000313" key="2">
    <source>
        <dbReference type="Proteomes" id="UP000246085"/>
    </source>
</evidence>
<organism evidence="1 2">
    <name type="scientific">Bradyrhizobium vignae</name>
    <dbReference type="NCBI Taxonomy" id="1549949"/>
    <lineage>
        <taxon>Bacteria</taxon>
        <taxon>Pseudomonadati</taxon>
        <taxon>Pseudomonadota</taxon>
        <taxon>Alphaproteobacteria</taxon>
        <taxon>Hyphomicrobiales</taxon>
        <taxon>Nitrobacteraceae</taxon>
        <taxon>Bradyrhizobium</taxon>
    </lineage>
</organism>
<evidence type="ECO:0000313" key="1">
    <source>
        <dbReference type="EMBL" id="SPP97648.1"/>
    </source>
</evidence>
<accession>A0A2U3Q8G3</accession>
<dbReference type="AlphaFoldDB" id="A0A2U3Q8G3"/>
<proteinExistence type="predicted"/>
<dbReference type="KEGG" id="bvz:BRAD3257_6760"/>